<evidence type="ECO:0000256" key="4">
    <source>
        <dbReference type="ARBA" id="ARBA00022692"/>
    </source>
</evidence>
<dbReference type="Gene3D" id="2.40.170.20">
    <property type="entry name" value="TonB-dependent receptor, beta-barrel domain"/>
    <property type="match status" value="1"/>
</dbReference>
<evidence type="ECO:0000256" key="1">
    <source>
        <dbReference type="ARBA" id="ARBA00004571"/>
    </source>
</evidence>
<keyword evidence="2 7" id="KW-0813">Transport</keyword>
<dbReference type="SUPFAM" id="SSF49464">
    <property type="entry name" value="Carboxypeptidase regulatory domain-like"/>
    <property type="match status" value="1"/>
</dbReference>
<dbReference type="NCBIfam" id="TIGR04057">
    <property type="entry name" value="SusC_RagA_signa"/>
    <property type="match status" value="1"/>
</dbReference>
<keyword evidence="3 7" id="KW-1134">Transmembrane beta strand</keyword>
<dbReference type="Pfam" id="PF07715">
    <property type="entry name" value="Plug"/>
    <property type="match status" value="1"/>
</dbReference>
<evidence type="ECO:0000259" key="8">
    <source>
        <dbReference type="Pfam" id="PF07715"/>
    </source>
</evidence>
<dbReference type="PROSITE" id="PS52016">
    <property type="entry name" value="TONB_DEPENDENT_REC_3"/>
    <property type="match status" value="1"/>
</dbReference>
<organism evidence="9 10">
    <name type="scientific">Niabella yanshanensis</name>
    <dbReference type="NCBI Taxonomy" id="577386"/>
    <lineage>
        <taxon>Bacteria</taxon>
        <taxon>Pseudomonadati</taxon>
        <taxon>Bacteroidota</taxon>
        <taxon>Chitinophagia</taxon>
        <taxon>Chitinophagales</taxon>
        <taxon>Chitinophagaceae</taxon>
        <taxon>Niabella</taxon>
    </lineage>
</organism>
<evidence type="ECO:0000256" key="3">
    <source>
        <dbReference type="ARBA" id="ARBA00022452"/>
    </source>
</evidence>
<dbReference type="InterPro" id="IPR023997">
    <property type="entry name" value="TonB-dep_OMP_SusC/RagA_CS"/>
</dbReference>
<evidence type="ECO:0000313" key="10">
    <source>
        <dbReference type="Proteomes" id="UP001325680"/>
    </source>
</evidence>
<dbReference type="InterPro" id="IPR008969">
    <property type="entry name" value="CarboxyPept-like_regulatory"/>
</dbReference>
<reference evidence="9 10" key="1">
    <citation type="submission" date="2023-12" db="EMBL/GenBank/DDBJ databases">
        <title>Genome sequencing and assembly of bacterial species from a model synthetic community.</title>
        <authorList>
            <person name="Hogle S.L."/>
        </authorList>
    </citation>
    <scope>NUCLEOTIDE SEQUENCE [LARGE SCALE GENOMIC DNA]</scope>
    <source>
        <strain evidence="9 10">HAMBI_3031</strain>
    </source>
</reference>
<evidence type="ECO:0000256" key="6">
    <source>
        <dbReference type="ARBA" id="ARBA00023237"/>
    </source>
</evidence>
<gene>
    <name evidence="9" type="ORF">U0035_14655</name>
</gene>
<feature type="domain" description="TonB-dependent receptor plug" evidence="8">
    <location>
        <begin position="128"/>
        <end position="260"/>
    </location>
</feature>
<evidence type="ECO:0000256" key="5">
    <source>
        <dbReference type="ARBA" id="ARBA00023136"/>
    </source>
</evidence>
<comment type="similarity">
    <text evidence="7">Belongs to the TonB-dependent receptor family.</text>
</comment>
<dbReference type="NCBIfam" id="TIGR04056">
    <property type="entry name" value="OMP_RagA_SusC"/>
    <property type="match status" value="1"/>
</dbReference>
<dbReference type="EMBL" id="CP139960">
    <property type="protein sequence ID" value="WQD36910.1"/>
    <property type="molecule type" value="Genomic_DNA"/>
</dbReference>
<dbReference type="InterPro" id="IPR037066">
    <property type="entry name" value="Plug_dom_sf"/>
</dbReference>
<name>A0ABZ0W4H2_9BACT</name>
<proteinExistence type="inferred from homology"/>
<keyword evidence="4 7" id="KW-0812">Transmembrane</keyword>
<sequence length="1078" mass="118975">MFPGTKIYQQLTQSKLLLVALFSFLGFTALGQRIITGTVRNAKDKQPLAQISVLVERSSRGTTTNENGGFSIQANTGETITFSGVGYITKQLIIDAKTNLDIELEPGEGQLENVVVTTALGIKRESKSLGYSATVLDNQDLTDAVSGNWTDALSGKVAGLNLIRSGAGPTGSNKIILRGENNLTGENEALIVVDGVVINNGSARRTANGSEAIYGTGADNMPADYGSGLNDLNPEDIESVTVLKGPGAAALYGQRGANGAIIITTKTSKAKKKQWAFSFNSNYGVEEINRWPDMQFEYGQGLGGAAHYSFDAGPDGGSTSGTSSAYGPRFNGQMFYQFNPVTMTQDSVRTPWVPYTNKIRKYFDKGRTFTNSITADKNFGNTNLRLSYTNVNNKWIMPNTGYQRNSAALSVNTKLFEKLQLSARLNYTNKQSDNLPGAGYGNQSVMYWFIFWQPNADLDWLKNYWHIRDGDGNPIPPGRRIMYPYSSFPENPYAVAYEFLNGSNRNTVVGNVSATYNFTKDLSLMVRTAGDWGQEDRSQKRPYDAGTKFPKGSYRTQDIASKEWTTDFLLKYNKDFSEDFKVTFTGGGSTLRNYYDRIEMRADSLKTPFAYSLEGAAGRPVYIPYKSKYAINSFYGLIAASFKDYLFVDLSGRQDWNSVLATPTRTTNSGFFYPALNMSYIVSDAHKVPQAINFAKLRFSLSSVGSGTTIPYRTSYNYVPDFLFDSAYYQNPKVLANPDLKPLRTITAELGANVRLFDNRLTIDVAGYVGNTKNQILERIIDYSSGYQREVINAGKVRNTGFELAVNVNTIKSKTREGFNWNTNIIFSTNKNEIISMPDSSLVLARGPIGGGQVVAKVGGSMGDLYGRGYVRAPDGQIVYDAQTGYALISEEVVYVGNTIPKGKLAVGNEFSYKRFRLNLLFDGQWGAKAHSLMNHKMSEQGKLTTTLPGRYQGIIGNGVIKNADGSYRPNDVLATNIDNYYRSHFGIDNAEGNTFSTDFIKFREARLDYSLPEPLLRKIGLSRVSLGVYGRDLFIWSPWPMFDPEFGTLTGTDIVRGFEVAQFPSTRTIGANLVIGL</sequence>
<keyword evidence="10" id="KW-1185">Reference proteome</keyword>
<dbReference type="Gene3D" id="2.60.40.1120">
    <property type="entry name" value="Carboxypeptidase-like, regulatory domain"/>
    <property type="match status" value="1"/>
</dbReference>
<evidence type="ECO:0000256" key="2">
    <source>
        <dbReference type="ARBA" id="ARBA00022448"/>
    </source>
</evidence>
<evidence type="ECO:0000313" key="9">
    <source>
        <dbReference type="EMBL" id="WQD36910.1"/>
    </source>
</evidence>
<evidence type="ECO:0000256" key="7">
    <source>
        <dbReference type="PROSITE-ProRule" id="PRU01360"/>
    </source>
</evidence>
<dbReference type="SUPFAM" id="SSF56935">
    <property type="entry name" value="Porins"/>
    <property type="match status" value="1"/>
</dbReference>
<dbReference type="RefSeq" id="WP_327138695.1">
    <property type="nucleotide sequence ID" value="NZ_CP139960.1"/>
</dbReference>
<comment type="subcellular location">
    <subcellularLocation>
        <location evidence="1 7">Cell outer membrane</location>
        <topology evidence="1 7">Multi-pass membrane protein</topology>
    </subcellularLocation>
</comment>
<keyword evidence="6 7" id="KW-0998">Cell outer membrane</keyword>
<keyword evidence="5 7" id="KW-0472">Membrane</keyword>
<dbReference type="InterPro" id="IPR012910">
    <property type="entry name" value="Plug_dom"/>
</dbReference>
<dbReference type="Gene3D" id="2.170.130.10">
    <property type="entry name" value="TonB-dependent receptor, plug domain"/>
    <property type="match status" value="1"/>
</dbReference>
<dbReference type="InterPro" id="IPR036942">
    <property type="entry name" value="Beta-barrel_TonB_sf"/>
</dbReference>
<accession>A0ABZ0W4H2</accession>
<dbReference type="InterPro" id="IPR023996">
    <property type="entry name" value="TonB-dep_OMP_SusC/RagA"/>
</dbReference>
<dbReference type="Pfam" id="PF13715">
    <property type="entry name" value="CarbopepD_reg_2"/>
    <property type="match status" value="1"/>
</dbReference>
<dbReference type="Proteomes" id="UP001325680">
    <property type="component" value="Chromosome"/>
</dbReference>
<protein>
    <submittedName>
        <fullName evidence="9">SusC/RagA family TonB-linked outer membrane protein</fullName>
    </submittedName>
</protein>
<dbReference type="InterPro" id="IPR039426">
    <property type="entry name" value="TonB-dep_rcpt-like"/>
</dbReference>